<dbReference type="Proteomes" id="UP000475862">
    <property type="component" value="Unassembled WGS sequence"/>
</dbReference>
<comment type="caution">
    <text evidence="1">The sequence shown here is derived from an EMBL/GenBank/DDBJ whole genome shotgun (WGS) entry which is preliminary data.</text>
</comment>
<proteinExistence type="predicted"/>
<keyword evidence="2" id="KW-1185">Reference proteome</keyword>
<reference evidence="1 2" key="1">
    <citation type="submission" date="2019-08" db="EMBL/GenBank/DDBJ databases">
        <title>The genome of the soybean aphid Biotype 1, its phylome, world population structure and adaptation to the North American continent.</title>
        <authorList>
            <person name="Giordano R."/>
            <person name="Donthu R.K."/>
            <person name="Hernandez A.G."/>
            <person name="Wright C.L."/>
            <person name="Zimin A.V."/>
        </authorList>
    </citation>
    <scope>NUCLEOTIDE SEQUENCE [LARGE SCALE GENOMIC DNA]</scope>
    <source>
        <tissue evidence="1">Whole aphids</tissue>
    </source>
</reference>
<evidence type="ECO:0000313" key="2">
    <source>
        <dbReference type="Proteomes" id="UP000475862"/>
    </source>
</evidence>
<gene>
    <name evidence="1" type="ORF">AGLY_008232</name>
</gene>
<organism evidence="1 2">
    <name type="scientific">Aphis glycines</name>
    <name type="common">Soybean aphid</name>
    <dbReference type="NCBI Taxonomy" id="307491"/>
    <lineage>
        <taxon>Eukaryota</taxon>
        <taxon>Metazoa</taxon>
        <taxon>Ecdysozoa</taxon>
        <taxon>Arthropoda</taxon>
        <taxon>Hexapoda</taxon>
        <taxon>Insecta</taxon>
        <taxon>Pterygota</taxon>
        <taxon>Neoptera</taxon>
        <taxon>Paraneoptera</taxon>
        <taxon>Hemiptera</taxon>
        <taxon>Sternorrhyncha</taxon>
        <taxon>Aphidomorpha</taxon>
        <taxon>Aphidoidea</taxon>
        <taxon>Aphididae</taxon>
        <taxon>Aphidini</taxon>
        <taxon>Aphis</taxon>
        <taxon>Aphis</taxon>
    </lineage>
</organism>
<sequence>MTEKKQIPRDLKSNGLSNYSTCLEICQDLDDTKLTAWRLLQLKNGMKSIKPNRETMQPQELIYGPNLQIKIDGDNIEIIWVVIKVYLFVTKELDSERSDECINFTMIITSQNNASISNFGSGFQWKCEYPWCIIEVKMGKWVPFCCTLGGGVDLGLGITYEELCIKFSSILIGPKKFYRHFKKKFSEKLKISVILEGKLMEHLVLYFKFLVINTKTTIRKTHKEPCIQFSSFFGHPTFFYRHLKKKFA</sequence>
<evidence type="ECO:0000313" key="1">
    <source>
        <dbReference type="EMBL" id="KAE9534940.1"/>
    </source>
</evidence>
<protein>
    <submittedName>
        <fullName evidence="1">Uncharacterized protein</fullName>
    </submittedName>
</protein>
<accession>A0A6G0TNI4</accession>
<dbReference type="EMBL" id="VYZN01000027">
    <property type="protein sequence ID" value="KAE9534940.1"/>
    <property type="molecule type" value="Genomic_DNA"/>
</dbReference>
<dbReference type="AlphaFoldDB" id="A0A6G0TNI4"/>
<name>A0A6G0TNI4_APHGL</name>